<dbReference type="InterPro" id="IPR001507">
    <property type="entry name" value="ZP_dom"/>
</dbReference>
<dbReference type="InterPro" id="IPR056953">
    <property type="entry name" value="CUT_N"/>
</dbReference>
<feature type="signal peptide" evidence="8">
    <location>
        <begin position="1"/>
        <end position="23"/>
    </location>
</feature>
<evidence type="ECO:0000256" key="7">
    <source>
        <dbReference type="ARBA" id="ARBA00023136"/>
    </source>
</evidence>
<dbReference type="PROSITE" id="PS51034">
    <property type="entry name" value="ZP_2"/>
    <property type="match status" value="1"/>
</dbReference>
<dbReference type="GO" id="GO:0042302">
    <property type="term" value="F:structural constituent of cuticle"/>
    <property type="evidence" value="ECO:0007669"/>
    <property type="project" value="UniProtKB-KW"/>
</dbReference>
<evidence type="ECO:0000256" key="6">
    <source>
        <dbReference type="ARBA" id="ARBA00022989"/>
    </source>
</evidence>
<evidence type="ECO:0000256" key="5">
    <source>
        <dbReference type="ARBA" id="ARBA00022729"/>
    </source>
</evidence>
<dbReference type="OrthoDB" id="6139674at2759"/>
<reference evidence="11" key="1">
    <citation type="journal article" date="2015" name="Nat. Genet.">
        <title>The genome and transcriptome of the zoonotic hookworm Ancylostoma ceylanicum identify infection-specific gene families.</title>
        <authorList>
            <person name="Schwarz E.M."/>
            <person name="Hu Y."/>
            <person name="Antoshechkin I."/>
            <person name="Miller M.M."/>
            <person name="Sternberg P.W."/>
            <person name="Aroian R.V."/>
        </authorList>
    </citation>
    <scope>NUCLEOTIDE SEQUENCE</scope>
    <source>
        <strain evidence="11">HY135</strain>
    </source>
</reference>
<name>A0A016SVG1_9BILA</name>
<evidence type="ECO:0000313" key="10">
    <source>
        <dbReference type="EMBL" id="EYB94693.1"/>
    </source>
</evidence>
<keyword evidence="2" id="KW-0193">Cuticle</keyword>
<dbReference type="PANTHER" id="PTHR22907:SF7">
    <property type="entry name" value="ZP DOMAIN-CONTAINING PROTEIN"/>
    <property type="match status" value="1"/>
</dbReference>
<sequence length="390" mass="43661">MCVASLQLLLSTGFLLHVKGTLAFFENNELVEPPSKVYVKGNYNRPECRVDYSSQLTGGIQDGRITIGHGSCNMDRQRVLSPGGVMFSLVLVISFHPLFVTKYDKVYNVRCLYKEVTQIVTTHFDVSMAPPETLNYEVTLPTCSYTIRKDSLDGPILSYAKVGDQVVHRWNCDSEDFGILVHSCIVEDGQGEKRDIIDENGCHTDRHILGDPTYTEALNVAYREALVFKFADRTALRFKCGIRLCLKHDGGCDGVTPPLCTNETHFRDNDVEESIGVEGGNGVEDTVPYSRWRHRRTATSFAEKDVDLLSQRLVVLDSVGEEFTQPSQDSTVRTPVVCIGLKTTAWTTGFIVTCLILSLTLAITQSQRQVCQLPNLSVLWNQIRRPRNSQ</sequence>
<evidence type="ECO:0000256" key="1">
    <source>
        <dbReference type="ARBA" id="ARBA00004251"/>
    </source>
</evidence>
<keyword evidence="3" id="KW-1003">Cell membrane</keyword>
<comment type="subcellular location">
    <subcellularLocation>
        <location evidence="1">Cell membrane</location>
        <topology evidence="1">Single-pass type I membrane protein</topology>
    </subcellularLocation>
</comment>
<feature type="chain" id="PRO_5001486844" description="ZP domain-containing protein" evidence="8">
    <location>
        <begin position="24"/>
        <end position="390"/>
    </location>
</feature>
<keyword evidence="4" id="KW-0812">Transmembrane</keyword>
<evidence type="ECO:0000256" key="2">
    <source>
        <dbReference type="ARBA" id="ARBA00022460"/>
    </source>
</evidence>
<evidence type="ECO:0000256" key="3">
    <source>
        <dbReference type="ARBA" id="ARBA00022475"/>
    </source>
</evidence>
<evidence type="ECO:0000259" key="9">
    <source>
        <dbReference type="PROSITE" id="PS51034"/>
    </source>
</evidence>
<dbReference type="EMBL" id="JARK01001504">
    <property type="protein sequence ID" value="EYB94693.1"/>
    <property type="molecule type" value="Genomic_DNA"/>
</dbReference>
<organism evidence="10 11">
    <name type="scientific">Ancylostoma ceylanicum</name>
    <dbReference type="NCBI Taxonomy" id="53326"/>
    <lineage>
        <taxon>Eukaryota</taxon>
        <taxon>Metazoa</taxon>
        <taxon>Ecdysozoa</taxon>
        <taxon>Nematoda</taxon>
        <taxon>Chromadorea</taxon>
        <taxon>Rhabditida</taxon>
        <taxon>Rhabditina</taxon>
        <taxon>Rhabditomorpha</taxon>
        <taxon>Strongyloidea</taxon>
        <taxon>Ancylostomatidae</taxon>
        <taxon>Ancylostomatinae</taxon>
        <taxon>Ancylostoma</taxon>
    </lineage>
</organism>
<dbReference type="InterPro" id="IPR051962">
    <property type="entry name" value="Cuticlin"/>
</dbReference>
<gene>
    <name evidence="10" type="primary">Acey_s0168.g177</name>
    <name evidence="10" type="ORF">Y032_0168g177</name>
</gene>
<dbReference type="InterPro" id="IPR057475">
    <property type="entry name" value="CUT_C"/>
</dbReference>
<dbReference type="PANTHER" id="PTHR22907">
    <property type="entry name" value="GH04558P"/>
    <property type="match status" value="1"/>
</dbReference>
<comment type="caution">
    <text evidence="10">The sequence shown here is derived from an EMBL/GenBank/DDBJ whole genome shotgun (WGS) entry which is preliminary data.</text>
</comment>
<protein>
    <recommendedName>
        <fullName evidence="9">ZP domain-containing protein</fullName>
    </recommendedName>
</protein>
<evidence type="ECO:0000256" key="8">
    <source>
        <dbReference type="SAM" id="SignalP"/>
    </source>
</evidence>
<dbReference type="STRING" id="53326.A0A016SVG1"/>
<keyword evidence="5 8" id="KW-0732">Signal</keyword>
<dbReference type="Proteomes" id="UP000024635">
    <property type="component" value="Unassembled WGS sequence"/>
</dbReference>
<proteinExistence type="predicted"/>
<dbReference type="GO" id="GO:0005886">
    <property type="term" value="C:plasma membrane"/>
    <property type="evidence" value="ECO:0007669"/>
    <property type="project" value="UniProtKB-SubCell"/>
</dbReference>
<keyword evidence="7" id="KW-0472">Membrane</keyword>
<keyword evidence="6" id="KW-1133">Transmembrane helix</keyword>
<accession>A0A016SVG1</accession>
<evidence type="ECO:0000313" key="11">
    <source>
        <dbReference type="Proteomes" id="UP000024635"/>
    </source>
</evidence>
<feature type="domain" description="ZP" evidence="9">
    <location>
        <begin position="1"/>
        <end position="259"/>
    </location>
</feature>
<dbReference type="Pfam" id="PF25057">
    <property type="entry name" value="CUT_N"/>
    <property type="match status" value="1"/>
</dbReference>
<evidence type="ECO:0000256" key="4">
    <source>
        <dbReference type="ARBA" id="ARBA00022692"/>
    </source>
</evidence>
<dbReference type="Pfam" id="PF25301">
    <property type="entry name" value="CUT_C"/>
    <property type="match status" value="1"/>
</dbReference>
<dbReference type="SMART" id="SM00241">
    <property type="entry name" value="ZP"/>
    <property type="match status" value="1"/>
</dbReference>
<keyword evidence="11" id="KW-1185">Reference proteome</keyword>
<dbReference type="AlphaFoldDB" id="A0A016SVG1"/>